<keyword evidence="9" id="KW-0479">Metal-binding</keyword>
<reference evidence="19 20" key="1">
    <citation type="submission" date="2020-09" db="EMBL/GenBank/DDBJ databases">
        <title>Characterization of Paenibacillus peoriae strain ZF390 with broad-spectrum antimicrobial activity as a potential biocontrol agent.</title>
        <authorList>
            <person name="Li L."/>
            <person name="Zhao Y."/>
            <person name="Li B."/>
            <person name="Xie X."/>
        </authorList>
    </citation>
    <scope>NUCLEOTIDE SEQUENCE [LARGE SCALE GENOMIC DNA]</scope>
    <source>
        <strain evidence="19 20">ZF390</strain>
    </source>
</reference>
<protein>
    <recommendedName>
        <fullName evidence="15">Threonylcarbamoyladenosine tRNA methylthiotransferase MtaB</fullName>
        <ecNumber evidence="3">2.8.4.5</ecNumber>
    </recommendedName>
    <alternativeName>
        <fullName evidence="12">tRNA-t(6)A37 methylthiotransferase</fullName>
    </alternativeName>
</protein>
<dbReference type="EC" id="2.8.4.5" evidence="3"/>
<dbReference type="NCBIfam" id="TIGR00089">
    <property type="entry name" value="MiaB/RimO family radical SAM methylthiotransferase"/>
    <property type="match status" value="1"/>
</dbReference>
<dbReference type="Proteomes" id="UP000516384">
    <property type="component" value="Chromosome"/>
</dbReference>
<evidence type="ECO:0000259" key="18">
    <source>
        <dbReference type="PROSITE" id="PS51918"/>
    </source>
</evidence>
<evidence type="ECO:0000256" key="5">
    <source>
        <dbReference type="ARBA" id="ARBA00022490"/>
    </source>
</evidence>
<dbReference type="InterPro" id="IPR007197">
    <property type="entry name" value="rSAM"/>
</dbReference>
<keyword evidence="6 19" id="KW-0808">Transferase</keyword>
<evidence type="ECO:0000256" key="13">
    <source>
        <dbReference type="ARBA" id="ARBA00051661"/>
    </source>
</evidence>
<dbReference type="SUPFAM" id="SSF102114">
    <property type="entry name" value="Radical SAM enzymes"/>
    <property type="match status" value="1"/>
</dbReference>
<evidence type="ECO:0000256" key="8">
    <source>
        <dbReference type="ARBA" id="ARBA00022694"/>
    </source>
</evidence>
<dbReference type="InterPro" id="IPR058240">
    <property type="entry name" value="rSAM_sf"/>
</dbReference>
<dbReference type="InterPro" id="IPR038135">
    <property type="entry name" value="Methylthiotransferase_N_sf"/>
</dbReference>
<evidence type="ECO:0000256" key="15">
    <source>
        <dbReference type="ARBA" id="ARBA00069898"/>
    </source>
</evidence>
<keyword evidence="5" id="KW-0963">Cytoplasm</keyword>
<dbReference type="InterPro" id="IPR006467">
    <property type="entry name" value="MiaB-like_bact"/>
</dbReference>
<feature type="domain" description="Radical SAM core" evidence="18">
    <location>
        <begin position="140"/>
        <end position="369"/>
    </location>
</feature>
<dbReference type="GO" id="GO:0051539">
    <property type="term" value="F:4 iron, 4 sulfur cluster binding"/>
    <property type="evidence" value="ECO:0007669"/>
    <property type="project" value="UniProtKB-KW"/>
</dbReference>
<evidence type="ECO:0000256" key="10">
    <source>
        <dbReference type="ARBA" id="ARBA00023004"/>
    </source>
</evidence>
<dbReference type="InterPro" id="IPR002792">
    <property type="entry name" value="TRAM_dom"/>
</dbReference>
<dbReference type="Pfam" id="PF00919">
    <property type="entry name" value="UPF0004"/>
    <property type="match status" value="1"/>
</dbReference>
<dbReference type="SFLD" id="SFLDG01082">
    <property type="entry name" value="B12-binding_domain_containing"/>
    <property type="match status" value="1"/>
</dbReference>
<evidence type="ECO:0000256" key="3">
    <source>
        <dbReference type="ARBA" id="ARBA00013273"/>
    </source>
</evidence>
<dbReference type="FunFam" id="3.40.50.12160:FF:000004">
    <property type="entry name" value="Threonylcarbamoyladenosine tRNA methylthiotransferase MtaB"/>
    <property type="match status" value="1"/>
</dbReference>
<dbReference type="Gene3D" id="3.80.30.20">
    <property type="entry name" value="tm_1862 like domain"/>
    <property type="match status" value="1"/>
</dbReference>
<dbReference type="PROSITE" id="PS51449">
    <property type="entry name" value="MTTASE_N"/>
    <property type="match status" value="1"/>
</dbReference>
<dbReference type="FunFam" id="3.80.30.20:FF:000001">
    <property type="entry name" value="tRNA-2-methylthio-N(6)-dimethylallyladenosine synthase 2"/>
    <property type="match status" value="1"/>
</dbReference>
<comment type="cofactor">
    <cofactor evidence="1">
        <name>[4Fe-4S] cluster</name>
        <dbReference type="ChEBI" id="CHEBI:49883"/>
    </cofactor>
</comment>
<dbReference type="RefSeq" id="WP_103049601.1">
    <property type="nucleotide sequence ID" value="NZ_CP061172.1"/>
</dbReference>
<evidence type="ECO:0000313" key="19">
    <source>
        <dbReference type="EMBL" id="QNR66052.1"/>
    </source>
</evidence>
<keyword evidence="8" id="KW-0819">tRNA processing</keyword>
<keyword evidence="10" id="KW-0408">Iron</keyword>
<dbReference type="PROSITE" id="PS50926">
    <property type="entry name" value="TRAM"/>
    <property type="match status" value="1"/>
</dbReference>
<dbReference type="InterPro" id="IPR006638">
    <property type="entry name" value="Elp3/MiaA/NifB-like_rSAM"/>
</dbReference>
<dbReference type="CDD" id="cd01335">
    <property type="entry name" value="Radical_SAM"/>
    <property type="match status" value="1"/>
</dbReference>
<comment type="similarity">
    <text evidence="14">Belongs to the methylthiotransferase family. MtaB subfamily.</text>
</comment>
<organism evidence="19 20">
    <name type="scientific">Paenibacillus peoriae</name>
    <dbReference type="NCBI Taxonomy" id="59893"/>
    <lineage>
        <taxon>Bacteria</taxon>
        <taxon>Bacillati</taxon>
        <taxon>Bacillota</taxon>
        <taxon>Bacilli</taxon>
        <taxon>Bacillales</taxon>
        <taxon>Paenibacillaceae</taxon>
        <taxon>Paenibacillus</taxon>
    </lineage>
</organism>
<dbReference type="InterPro" id="IPR020612">
    <property type="entry name" value="Methylthiotransferase_CS"/>
</dbReference>
<dbReference type="PROSITE" id="PS51918">
    <property type="entry name" value="RADICAL_SAM"/>
    <property type="match status" value="1"/>
</dbReference>
<evidence type="ECO:0000256" key="6">
    <source>
        <dbReference type="ARBA" id="ARBA00022679"/>
    </source>
</evidence>
<evidence type="ECO:0000256" key="11">
    <source>
        <dbReference type="ARBA" id="ARBA00023014"/>
    </source>
</evidence>
<evidence type="ECO:0000256" key="12">
    <source>
        <dbReference type="ARBA" id="ARBA00031213"/>
    </source>
</evidence>
<dbReference type="InterPro" id="IPR005839">
    <property type="entry name" value="Methylthiotransferase"/>
</dbReference>
<evidence type="ECO:0000256" key="14">
    <source>
        <dbReference type="ARBA" id="ARBA00061574"/>
    </source>
</evidence>
<dbReference type="Pfam" id="PF04055">
    <property type="entry name" value="Radical_SAM"/>
    <property type="match status" value="1"/>
</dbReference>
<dbReference type="SFLD" id="SFLDS00029">
    <property type="entry name" value="Radical_SAM"/>
    <property type="match status" value="1"/>
</dbReference>
<evidence type="ECO:0000313" key="20">
    <source>
        <dbReference type="Proteomes" id="UP000516384"/>
    </source>
</evidence>
<keyword evidence="11" id="KW-0411">Iron-sulfur</keyword>
<dbReference type="PANTHER" id="PTHR11918">
    <property type="entry name" value="RADICAL SAM PROTEINS"/>
    <property type="match status" value="1"/>
</dbReference>
<keyword evidence="7" id="KW-0949">S-adenosyl-L-methionine</keyword>
<dbReference type="PANTHER" id="PTHR11918:SF45">
    <property type="entry name" value="THREONYLCARBAMOYLADENOSINE TRNA METHYLTHIOTRANSFERASE"/>
    <property type="match status" value="1"/>
</dbReference>
<dbReference type="InterPro" id="IPR034557">
    <property type="entry name" value="ThrcA_tRNA_MEthiotransferase"/>
</dbReference>
<evidence type="ECO:0000256" key="7">
    <source>
        <dbReference type="ARBA" id="ARBA00022691"/>
    </source>
</evidence>
<gene>
    <name evidence="19" type="primary">mtaB</name>
    <name evidence="19" type="ORF">IAQ67_19635</name>
</gene>
<dbReference type="EMBL" id="CP061172">
    <property type="protein sequence ID" value="QNR66052.1"/>
    <property type="molecule type" value="Genomic_DNA"/>
</dbReference>
<evidence type="ECO:0000259" key="17">
    <source>
        <dbReference type="PROSITE" id="PS51449"/>
    </source>
</evidence>
<dbReference type="NCBIfam" id="TIGR01579">
    <property type="entry name" value="MiaB-like-C"/>
    <property type="match status" value="1"/>
</dbReference>
<dbReference type="SFLD" id="SFLDF00295">
    <property type="entry name" value="threonylcarbamoyladenosine_tRN"/>
    <property type="match status" value="1"/>
</dbReference>
<evidence type="ECO:0000256" key="4">
    <source>
        <dbReference type="ARBA" id="ARBA00022485"/>
    </source>
</evidence>
<dbReference type="InterPro" id="IPR023404">
    <property type="entry name" value="rSAM_horseshoe"/>
</dbReference>
<feature type="domain" description="TRAM" evidence="16">
    <location>
        <begin position="372"/>
        <end position="437"/>
    </location>
</feature>
<evidence type="ECO:0000259" key="16">
    <source>
        <dbReference type="PROSITE" id="PS50926"/>
    </source>
</evidence>
<comment type="function">
    <text evidence="2">Catalyzes the methylthiolation of N6-threonylcarbamoyladenosine (t(6)A), leading to the formation of 2-methylthio-N6-threonylcarbamoyladenosine (ms(2)t(6)A) at position 37 in tRNAs that read codons beginning with adenine.</text>
</comment>
<keyword evidence="4" id="KW-0004">4Fe-4S</keyword>
<dbReference type="Gene3D" id="3.40.50.12160">
    <property type="entry name" value="Methylthiotransferase, N-terminal domain"/>
    <property type="match status" value="1"/>
</dbReference>
<evidence type="ECO:0000256" key="1">
    <source>
        <dbReference type="ARBA" id="ARBA00001966"/>
    </source>
</evidence>
<dbReference type="PROSITE" id="PS01278">
    <property type="entry name" value="MTTASE_RADICAL"/>
    <property type="match status" value="1"/>
</dbReference>
<dbReference type="InterPro" id="IPR013848">
    <property type="entry name" value="Methylthiotransferase_N"/>
</dbReference>
<dbReference type="AlphaFoldDB" id="A0A7H0Y4P4"/>
<evidence type="ECO:0000256" key="9">
    <source>
        <dbReference type="ARBA" id="ARBA00022723"/>
    </source>
</evidence>
<dbReference type="GO" id="GO:0035598">
    <property type="term" value="F:tRNA (N(6)-L-threonylcarbamoyladenosine(37)-C(2))-methylthiotransferase activity"/>
    <property type="evidence" value="ECO:0007669"/>
    <property type="project" value="UniProtKB-EC"/>
</dbReference>
<name>A0A7H0Y4P4_9BACL</name>
<sequence>MPSVAFYTLGCKVNFYDTEAIWQLFKNEGYEQVDFDEQTADVYLINTCTVTNTGDKKSRQIIRRAIRRNPDAIVAVTGCYAQTSPAEIMDIPGVDLVIGTQDRDKIIPFVQEIQGTRQPVNAVRNIMKTRVFEEMDVPDFANHTRAFLKIQDGCNNFCTFCIIPWSRGLSRSRDAASIIAQARQLVHAGYKEIVLTGIHTGGYGDDMDNYDLSDLLWDLEKVEGLERIRISSIEASQIDEKMLDVLNRSTKLVRHFHIPLQAGDDTVLKRMRRKYTTEEFYNKMLMIRKAMPDVAITTDVIVGFPGETDEMFRNGYELMKKIGFSEMHVFPYSKRSGTPAARMEDQVDEDVKNARVHELIQLSEQMQLAYAEKFVGQVLEVIPEVAPKGTEDSGILHGYSDNYIQLAFEGTEDLVGKVCRVKLTKAGINESEGQLVRVLENGLQTAL</sequence>
<comment type="catalytic activity">
    <reaction evidence="13">
        <text>N(6)-L-threonylcarbamoyladenosine(37) in tRNA + (sulfur carrier)-SH + AH2 + 2 S-adenosyl-L-methionine = 2-methylsulfanyl-N(6)-L-threonylcarbamoyladenosine(37) in tRNA + (sulfur carrier)-H + 5'-deoxyadenosine + L-methionine + A + S-adenosyl-L-homocysteine + 2 H(+)</text>
        <dbReference type="Rhea" id="RHEA:37075"/>
        <dbReference type="Rhea" id="RHEA-COMP:10163"/>
        <dbReference type="Rhea" id="RHEA-COMP:11092"/>
        <dbReference type="Rhea" id="RHEA-COMP:14737"/>
        <dbReference type="Rhea" id="RHEA-COMP:14739"/>
        <dbReference type="ChEBI" id="CHEBI:13193"/>
        <dbReference type="ChEBI" id="CHEBI:15378"/>
        <dbReference type="ChEBI" id="CHEBI:17319"/>
        <dbReference type="ChEBI" id="CHEBI:17499"/>
        <dbReference type="ChEBI" id="CHEBI:29917"/>
        <dbReference type="ChEBI" id="CHEBI:57844"/>
        <dbReference type="ChEBI" id="CHEBI:57856"/>
        <dbReference type="ChEBI" id="CHEBI:59789"/>
        <dbReference type="ChEBI" id="CHEBI:64428"/>
        <dbReference type="ChEBI" id="CHEBI:74418"/>
        <dbReference type="ChEBI" id="CHEBI:74420"/>
        <dbReference type="EC" id="2.8.4.5"/>
    </reaction>
</comment>
<feature type="domain" description="MTTase N-terminal" evidence="17">
    <location>
        <begin position="2"/>
        <end position="115"/>
    </location>
</feature>
<dbReference type="SFLD" id="SFLDG01061">
    <property type="entry name" value="methylthiotransferase"/>
    <property type="match status" value="1"/>
</dbReference>
<accession>A0A7H0Y4P4</accession>
<evidence type="ECO:0000256" key="2">
    <source>
        <dbReference type="ARBA" id="ARBA00002399"/>
    </source>
</evidence>
<proteinExistence type="inferred from homology"/>
<dbReference type="SMART" id="SM00729">
    <property type="entry name" value="Elp3"/>
    <property type="match status" value="1"/>
</dbReference>
<dbReference type="GO" id="GO:0046872">
    <property type="term" value="F:metal ion binding"/>
    <property type="evidence" value="ECO:0007669"/>
    <property type="project" value="UniProtKB-KW"/>
</dbReference>